<feature type="domain" description="Glutaredoxin" evidence="5">
    <location>
        <begin position="242"/>
        <end position="306"/>
    </location>
</feature>
<evidence type="ECO:0000259" key="4">
    <source>
        <dbReference type="Pfam" id="PF00085"/>
    </source>
</evidence>
<dbReference type="FunFam" id="3.40.30.10:FF:000012">
    <property type="entry name" value="Monothiol glutaredoxin"/>
    <property type="match status" value="2"/>
</dbReference>
<evidence type="ECO:0000256" key="1">
    <source>
        <dbReference type="ARBA" id="ARBA00022723"/>
    </source>
</evidence>
<dbReference type="PROSITE" id="PS51354">
    <property type="entry name" value="GLUTAREDOXIN_2"/>
    <property type="match status" value="2"/>
</dbReference>
<name>A0A0P4VNB8_9HEMI</name>
<dbReference type="PANTHER" id="PTHR10293">
    <property type="entry name" value="GLUTAREDOXIN FAMILY MEMBER"/>
    <property type="match status" value="1"/>
</dbReference>
<dbReference type="GO" id="GO:0046872">
    <property type="term" value="F:metal ion binding"/>
    <property type="evidence" value="ECO:0007669"/>
    <property type="project" value="UniProtKB-KW"/>
</dbReference>
<keyword evidence="3" id="KW-0411">Iron-sulfur</keyword>
<dbReference type="InterPro" id="IPR004480">
    <property type="entry name" value="Monothiol_GRX-rel"/>
</dbReference>
<proteinExistence type="evidence at transcript level"/>
<keyword evidence="1" id="KW-0479">Metal-binding</keyword>
<dbReference type="InterPro" id="IPR002109">
    <property type="entry name" value="Glutaredoxin"/>
</dbReference>
<evidence type="ECO:0000256" key="3">
    <source>
        <dbReference type="ARBA" id="ARBA00023014"/>
    </source>
</evidence>
<dbReference type="GO" id="GO:0005829">
    <property type="term" value="C:cytosol"/>
    <property type="evidence" value="ECO:0007669"/>
    <property type="project" value="TreeGrafter"/>
</dbReference>
<organism evidence="6">
    <name type="scientific">Rhodnius neglectus</name>
    <dbReference type="NCBI Taxonomy" id="72488"/>
    <lineage>
        <taxon>Eukaryota</taxon>
        <taxon>Metazoa</taxon>
        <taxon>Ecdysozoa</taxon>
        <taxon>Arthropoda</taxon>
        <taxon>Hexapoda</taxon>
        <taxon>Insecta</taxon>
        <taxon>Pterygota</taxon>
        <taxon>Neoptera</taxon>
        <taxon>Paraneoptera</taxon>
        <taxon>Hemiptera</taxon>
        <taxon>Heteroptera</taxon>
        <taxon>Panheteroptera</taxon>
        <taxon>Cimicomorpha</taxon>
        <taxon>Reduviidae</taxon>
        <taxon>Triatominae</taxon>
        <taxon>Rhodnius</taxon>
    </lineage>
</organism>
<evidence type="ECO:0000259" key="5">
    <source>
        <dbReference type="Pfam" id="PF00462"/>
    </source>
</evidence>
<keyword evidence="2" id="KW-0408">Iron</keyword>
<feature type="domain" description="Thioredoxin" evidence="4">
    <location>
        <begin position="6"/>
        <end position="103"/>
    </location>
</feature>
<evidence type="ECO:0000256" key="2">
    <source>
        <dbReference type="ARBA" id="ARBA00023004"/>
    </source>
</evidence>
<dbReference type="GO" id="GO:0006879">
    <property type="term" value="P:intracellular iron ion homeostasis"/>
    <property type="evidence" value="ECO:0007669"/>
    <property type="project" value="TreeGrafter"/>
</dbReference>
<accession>A0A0P4VNB8</accession>
<feature type="domain" description="Glutaredoxin" evidence="5">
    <location>
        <begin position="140"/>
        <end position="204"/>
    </location>
</feature>
<dbReference type="GO" id="GO:0051536">
    <property type="term" value="F:iron-sulfur cluster binding"/>
    <property type="evidence" value="ECO:0007669"/>
    <property type="project" value="UniProtKB-KW"/>
</dbReference>
<dbReference type="GO" id="GO:0005634">
    <property type="term" value="C:nucleus"/>
    <property type="evidence" value="ECO:0007669"/>
    <property type="project" value="TreeGrafter"/>
</dbReference>
<dbReference type="Pfam" id="PF00085">
    <property type="entry name" value="Thioredoxin"/>
    <property type="match status" value="1"/>
</dbReference>
<reference evidence="6" key="1">
    <citation type="journal article" date="2016" name="PLoS Negl. Trop. Dis.">
        <title>A Deep Insight into the Sialome of Rhodnius neglectus, a Vector of Chagas Disease.</title>
        <authorList>
            <person name="Santiago P.B."/>
            <person name="Assumpcao T.C."/>
            <person name="Araujo C.N."/>
            <person name="Bastos I.M."/>
            <person name="Neves D."/>
            <person name="Silva I.G."/>
            <person name="Charneau S."/>
            <person name="Queiroz R.M."/>
            <person name="Raiol T."/>
            <person name="Oliveira J.V."/>
            <person name="Sousa M.V."/>
            <person name="Calvo E."/>
            <person name="Ribeiro J.M."/>
            <person name="Santana J.M."/>
        </authorList>
    </citation>
    <scope>NUCLEOTIDE SEQUENCE</scope>
    <source>
        <tissue evidence="6">Salivary glands</tissue>
    </source>
</reference>
<dbReference type="CDD" id="cd03028">
    <property type="entry name" value="GRX_PICOT_like"/>
    <property type="match status" value="2"/>
</dbReference>
<dbReference type="NCBIfam" id="TIGR00365">
    <property type="entry name" value="Grx4 family monothiol glutaredoxin"/>
    <property type="match status" value="2"/>
</dbReference>
<dbReference type="SUPFAM" id="SSF52833">
    <property type="entry name" value="Thioredoxin-like"/>
    <property type="match status" value="3"/>
</dbReference>
<dbReference type="EMBL" id="GDKW01000478">
    <property type="protein sequence ID" value="JAI56117.1"/>
    <property type="molecule type" value="mRNA"/>
</dbReference>
<dbReference type="Pfam" id="PF00462">
    <property type="entry name" value="Glutaredoxin"/>
    <property type="match status" value="2"/>
</dbReference>
<dbReference type="PANTHER" id="PTHR10293:SF73">
    <property type="entry name" value="GLUTAREDOXIN-3"/>
    <property type="match status" value="1"/>
</dbReference>
<evidence type="ECO:0000313" key="6">
    <source>
        <dbReference type="EMBL" id="JAI56117.1"/>
    </source>
</evidence>
<dbReference type="InterPro" id="IPR013766">
    <property type="entry name" value="Thioredoxin_domain"/>
</dbReference>
<dbReference type="InterPro" id="IPR033658">
    <property type="entry name" value="GRX_PICOT-like"/>
</dbReference>
<dbReference type="CDD" id="cd02984">
    <property type="entry name" value="TRX_PICOT"/>
    <property type="match status" value="1"/>
</dbReference>
<protein>
    <submittedName>
        <fullName evidence="6">Putative glutaredoxin-related protein</fullName>
    </submittedName>
</protein>
<sequence>MPVINLVNKDEFDLMIKEQPLCVVHFYADWVDQCTHMDKILMEMANLTDYKIVRFLRIPAEDVPEISLRYKINAVPTFILLSNCEVLDRIEGANPSKLISSLKTQVNGLNIKVGTRVMKPPVDPPPLEDRLKELINSAPVMLFMKGDAAHPKCGFSSQMVKLLDENFVTYKTYDILCDNEVREGLKKFSNWPTYPQLYIKGELIGGLDIVKELIATEELKKKLPEVCCVQDRLRALINRHPVMVFMKGNREEPRCGFSRKIVEILDKTHVSYETFDILKDDEVRQGLKKFSNWPTYPQVYVKGELIGGLDVVSELESAGQLVPTLTEAA</sequence>
<dbReference type="Gene3D" id="3.40.30.10">
    <property type="entry name" value="Glutaredoxin"/>
    <property type="match status" value="3"/>
</dbReference>
<dbReference type="AlphaFoldDB" id="A0A0P4VNB8"/>
<dbReference type="InterPro" id="IPR036249">
    <property type="entry name" value="Thioredoxin-like_sf"/>
</dbReference>